<dbReference type="InterPro" id="IPR020846">
    <property type="entry name" value="MFS_dom"/>
</dbReference>
<protein>
    <submittedName>
        <fullName evidence="3">Unannotated protein</fullName>
    </submittedName>
</protein>
<feature type="domain" description="Major facilitator superfamily (MFS) profile" evidence="2">
    <location>
        <begin position="13"/>
        <end position="394"/>
    </location>
</feature>
<dbReference type="InterPro" id="IPR011701">
    <property type="entry name" value="MFS"/>
</dbReference>
<dbReference type="AlphaFoldDB" id="A0A6J6IVC0"/>
<proteinExistence type="predicted"/>
<dbReference type="Gene3D" id="1.20.1250.20">
    <property type="entry name" value="MFS general substrate transporter like domains"/>
    <property type="match status" value="2"/>
</dbReference>
<organism evidence="3">
    <name type="scientific">freshwater metagenome</name>
    <dbReference type="NCBI Taxonomy" id="449393"/>
    <lineage>
        <taxon>unclassified sequences</taxon>
        <taxon>metagenomes</taxon>
        <taxon>ecological metagenomes</taxon>
    </lineage>
</organism>
<feature type="transmembrane region" description="Helical" evidence="1">
    <location>
        <begin position="282"/>
        <end position="300"/>
    </location>
</feature>
<keyword evidence="1" id="KW-1133">Transmembrane helix</keyword>
<reference evidence="3" key="1">
    <citation type="submission" date="2020-05" db="EMBL/GenBank/DDBJ databases">
        <authorList>
            <person name="Chiriac C."/>
            <person name="Salcher M."/>
            <person name="Ghai R."/>
            <person name="Kavagutti S V."/>
        </authorList>
    </citation>
    <scope>NUCLEOTIDE SEQUENCE</scope>
</reference>
<feature type="transmembrane region" description="Helical" evidence="1">
    <location>
        <begin position="306"/>
        <end position="324"/>
    </location>
</feature>
<feature type="transmembrane region" description="Helical" evidence="1">
    <location>
        <begin position="372"/>
        <end position="392"/>
    </location>
</feature>
<dbReference type="EMBL" id="CAEZVN010000021">
    <property type="protein sequence ID" value="CAB4628511.1"/>
    <property type="molecule type" value="Genomic_DNA"/>
</dbReference>
<gene>
    <name evidence="3" type="ORF">UFOPK2001_00363</name>
</gene>
<dbReference type="CDD" id="cd17370">
    <property type="entry name" value="MFS_MJ1317_like"/>
    <property type="match status" value="1"/>
</dbReference>
<evidence type="ECO:0000256" key="1">
    <source>
        <dbReference type="SAM" id="Phobius"/>
    </source>
</evidence>
<feature type="transmembrane region" description="Helical" evidence="1">
    <location>
        <begin position="90"/>
        <end position="110"/>
    </location>
</feature>
<feature type="transmembrane region" description="Helical" evidence="1">
    <location>
        <begin position="170"/>
        <end position="189"/>
    </location>
</feature>
<dbReference type="PANTHER" id="PTHR23518">
    <property type="entry name" value="C-METHYLTRANSFERASE"/>
    <property type="match status" value="1"/>
</dbReference>
<keyword evidence="1" id="KW-0812">Transmembrane</keyword>
<dbReference type="Pfam" id="PF07690">
    <property type="entry name" value="MFS_1"/>
    <property type="match status" value="1"/>
</dbReference>
<dbReference type="PROSITE" id="PS50850">
    <property type="entry name" value="MFS"/>
    <property type="match status" value="1"/>
</dbReference>
<dbReference type="SUPFAM" id="SSF103473">
    <property type="entry name" value="MFS general substrate transporter"/>
    <property type="match status" value="1"/>
</dbReference>
<dbReference type="PANTHER" id="PTHR23518:SF2">
    <property type="entry name" value="MAJOR FACILITATOR SUPERFAMILY TRANSPORTER"/>
    <property type="match status" value="1"/>
</dbReference>
<accession>A0A6J6IVC0</accession>
<feature type="transmembrane region" description="Helical" evidence="1">
    <location>
        <begin position="345"/>
        <end position="366"/>
    </location>
</feature>
<sequence length="394" mass="42257">MMKPKRPVWLTRNLFAISWVSLLQDAASEMLYPIMPIFLNTVLGAPAAVIGAIEGAAEGAMSLTKLGSAWMNRWIPRKVMVFVGYSGATLGKFIIALASVWPVVLFGRVVDRLGKGMRSAARDAILVQGVDKTHRGRVIGFHRTADTTGAVIGPILALALLAVFDGNIREVLWIAVIPAVLSTLAVLFIKDQDPATKRLVKLSKAEVTSANTQVLAPKVKRVIWILSFFALANFPDALLMLHLSQEGWAVTEVVGAYLIFNIAYASLNFPFGLLADKWKPQHVYALGLVCFGIAYAGLGLTDDRVLAVALIVIYGGFSAANDVVGKSWVSKLAGDHQQLTVQSRLQGLGGFGILIAGIWAGLAWTLGDGFGVVPLIISGTFGLIAAAVLWRVKL</sequence>
<evidence type="ECO:0000259" key="2">
    <source>
        <dbReference type="PROSITE" id="PS50850"/>
    </source>
</evidence>
<feature type="transmembrane region" description="Helical" evidence="1">
    <location>
        <begin position="222"/>
        <end position="243"/>
    </location>
</feature>
<feature type="transmembrane region" description="Helical" evidence="1">
    <location>
        <begin position="255"/>
        <end position="275"/>
    </location>
</feature>
<keyword evidence="1" id="KW-0472">Membrane</keyword>
<name>A0A6J6IVC0_9ZZZZ</name>
<feature type="transmembrane region" description="Helical" evidence="1">
    <location>
        <begin position="145"/>
        <end position="164"/>
    </location>
</feature>
<dbReference type="GO" id="GO:0022857">
    <property type="term" value="F:transmembrane transporter activity"/>
    <property type="evidence" value="ECO:0007669"/>
    <property type="project" value="InterPro"/>
</dbReference>
<dbReference type="InterPro" id="IPR036259">
    <property type="entry name" value="MFS_trans_sf"/>
</dbReference>
<evidence type="ECO:0000313" key="3">
    <source>
        <dbReference type="EMBL" id="CAB4628511.1"/>
    </source>
</evidence>